<name>G0R5Z0_ICHMU</name>
<dbReference type="eggNOG" id="ENOG502SVK2">
    <property type="taxonomic scope" value="Eukaryota"/>
</dbReference>
<keyword evidence="2" id="KW-1185">Reference proteome</keyword>
<dbReference type="GeneID" id="14903159"/>
<dbReference type="RefSeq" id="XP_004023998.1">
    <property type="nucleotide sequence ID" value="XM_004023949.1"/>
</dbReference>
<dbReference type="EMBL" id="GL984387">
    <property type="protein sequence ID" value="EGR27114.1"/>
    <property type="molecule type" value="Genomic_DNA"/>
</dbReference>
<accession>G0R5Z0</accession>
<dbReference type="Proteomes" id="UP000008983">
    <property type="component" value="Unassembled WGS sequence"/>
</dbReference>
<organism evidence="1 2">
    <name type="scientific">Ichthyophthirius multifiliis</name>
    <name type="common">White spot disease agent</name>
    <name type="synonym">Ich</name>
    <dbReference type="NCBI Taxonomy" id="5932"/>
    <lineage>
        <taxon>Eukaryota</taxon>
        <taxon>Sar</taxon>
        <taxon>Alveolata</taxon>
        <taxon>Ciliophora</taxon>
        <taxon>Intramacronucleata</taxon>
        <taxon>Oligohymenophorea</taxon>
        <taxon>Hymenostomatida</taxon>
        <taxon>Ophryoglenina</taxon>
        <taxon>Ichthyophthirius</taxon>
    </lineage>
</organism>
<dbReference type="InParanoid" id="G0R5Z0"/>
<dbReference type="OrthoDB" id="195145at2759"/>
<dbReference type="AlphaFoldDB" id="G0R5Z0"/>
<evidence type="ECO:0000313" key="1">
    <source>
        <dbReference type="EMBL" id="EGR27114.1"/>
    </source>
</evidence>
<evidence type="ECO:0000313" key="2">
    <source>
        <dbReference type="Proteomes" id="UP000008983"/>
    </source>
</evidence>
<reference evidence="1 2" key="1">
    <citation type="submission" date="2011-07" db="EMBL/GenBank/DDBJ databases">
        <authorList>
            <person name="Coyne R."/>
            <person name="Brami D."/>
            <person name="Johnson J."/>
            <person name="Hostetler J."/>
            <person name="Hannick L."/>
            <person name="Clark T."/>
            <person name="Cassidy-Hanley D."/>
            <person name="Inman J."/>
        </authorList>
    </citation>
    <scope>NUCLEOTIDE SEQUENCE [LARGE SCALE GENOMIC DNA]</scope>
    <source>
        <strain evidence="1 2">G5</strain>
    </source>
</reference>
<sequence length="345" mass="41465">MKTLQNKNKLTLEQSVQLLQQVILQNCLQNDQKVLDLYFSIEGNWNLQKLIKEFKNIFDDKTTLMEYYTNWKKNNNHSNTSNVFEISNHSFKPQINDKSRVIDQSKSQIHQNRYDQLYEQYKEKQEKQSYLQIQKVNEEIEGCTFKPKINKLKDQHQERIKQEKAYEKLYKLHDQKQSLAKEAKELYEFQKQEQELENCTFFPQKITNSKHNQSVQSQNNAQLQDIKGFNQQLRRMYKARKEKLEKQMFYQKQRYQLSQNNQNNIIKSFNLANKQQNNQNKQLIGHIDINITKSKKAKIVLYEGDNPIQKAKSFVKIHNISHDITLKLAEMIEQYLNQHQQQINN</sequence>
<protein>
    <submittedName>
        <fullName evidence="1">Uncharacterized protein</fullName>
    </submittedName>
</protein>
<dbReference type="PANTHER" id="PTHR38150">
    <property type="entry name" value="EF-HAND DOMAIN-CONTAINING PROTEIN"/>
    <property type="match status" value="1"/>
</dbReference>
<dbReference type="PANTHER" id="PTHR38150:SF1">
    <property type="entry name" value="PFU DOMAIN-CONTAINING PROTEIN"/>
    <property type="match status" value="1"/>
</dbReference>
<proteinExistence type="predicted"/>
<dbReference type="STRING" id="857967.G0R5Z0"/>
<gene>
    <name evidence="1" type="ORF">IMG5_201360</name>
</gene>